<feature type="transmembrane region" description="Helical" evidence="2">
    <location>
        <begin position="12"/>
        <end position="32"/>
    </location>
</feature>
<evidence type="ECO:0000259" key="3">
    <source>
        <dbReference type="SMART" id="SM00278"/>
    </source>
</evidence>
<organism evidence="4 5">
    <name type="scientific">Periweissella fabalis</name>
    <dbReference type="NCBI Taxonomy" id="1070421"/>
    <lineage>
        <taxon>Bacteria</taxon>
        <taxon>Bacillati</taxon>
        <taxon>Bacillota</taxon>
        <taxon>Bacilli</taxon>
        <taxon>Lactobacillales</taxon>
        <taxon>Lactobacillaceae</taxon>
        <taxon>Periweissella</taxon>
    </lineage>
</organism>
<evidence type="ECO:0000313" key="4">
    <source>
        <dbReference type="EMBL" id="NKZ24649.1"/>
    </source>
</evidence>
<protein>
    <submittedName>
        <fullName evidence="4">Competence protein</fullName>
    </submittedName>
</protein>
<feature type="compositionally biased region" description="Low complexity" evidence="1">
    <location>
        <begin position="145"/>
        <end position="159"/>
    </location>
</feature>
<proteinExistence type="predicted"/>
<dbReference type="SMART" id="SM00278">
    <property type="entry name" value="HhH1"/>
    <property type="match status" value="2"/>
</dbReference>
<reference evidence="4 5" key="1">
    <citation type="submission" date="2020-04" db="EMBL/GenBank/DDBJ databases">
        <title>MicrobeNet Type strains.</title>
        <authorList>
            <person name="Nicholson A.C."/>
        </authorList>
    </citation>
    <scope>NUCLEOTIDE SEQUENCE [LARGE SCALE GENOMIC DNA]</scope>
    <source>
        <strain evidence="4 5">CCUG 61472</strain>
    </source>
</reference>
<dbReference type="RefSeq" id="WP_168722443.1">
    <property type="nucleotide sequence ID" value="NZ_JAAXPN010000008.1"/>
</dbReference>
<dbReference type="EMBL" id="JAAXPN010000008">
    <property type="protein sequence ID" value="NKZ24649.1"/>
    <property type="molecule type" value="Genomic_DNA"/>
</dbReference>
<feature type="domain" description="Helix-hairpin-helix DNA-binding motif class 1" evidence="3">
    <location>
        <begin position="182"/>
        <end position="201"/>
    </location>
</feature>
<accession>A0A7X6S311</accession>
<gene>
    <name evidence="4" type="ORF">HF964_07575</name>
</gene>
<dbReference type="AlphaFoldDB" id="A0A7X6S311"/>
<dbReference type="Proteomes" id="UP000549765">
    <property type="component" value="Unassembled WGS sequence"/>
</dbReference>
<dbReference type="GO" id="GO:0006281">
    <property type="term" value="P:DNA repair"/>
    <property type="evidence" value="ECO:0007669"/>
    <property type="project" value="InterPro"/>
</dbReference>
<dbReference type="Gene3D" id="3.10.560.10">
    <property type="entry name" value="Outer membrane lipoprotein wza domain like"/>
    <property type="match status" value="1"/>
</dbReference>
<dbReference type="PANTHER" id="PTHR21180:SF32">
    <property type="entry name" value="ENDONUCLEASE_EXONUCLEASE_PHOSPHATASE FAMILY DOMAIN-CONTAINING PROTEIN 1"/>
    <property type="match status" value="1"/>
</dbReference>
<keyword evidence="2" id="KW-1133">Transmembrane helix</keyword>
<dbReference type="Pfam" id="PF10531">
    <property type="entry name" value="SLBB"/>
    <property type="match status" value="1"/>
</dbReference>
<dbReference type="GO" id="GO:0015627">
    <property type="term" value="C:type II protein secretion system complex"/>
    <property type="evidence" value="ECO:0007669"/>
    <property type="project" value="TreeGrafter"/>
</dbReference>
<evidence type="ECO:0000313" key="5">
    <source>
        <dbReference type="Proteomes" id="UP000549765"/>
    </source>
</evidence>
<sequence length="234" mass="25992">MKWWEVVKKRQRFLILAVIIIFIALSFLVSSYKNHTNAQPRNDFKELASSKFSEVKSSSVQTSANNTVDKGQGRGYVDVKGAIRNPGVYKINNDGRVETILGLAGGALPEADLIQVNLAQVVKDQQIIYIPRKGEKIPAQFQANHTNNSTQQPSNNSGNVSDESSHVNDIHKVVNLNSATKEDLQTLTGVGERKAEAILQYRQQHGSFKVIEDLKQVDGFGEKTFLKLKPYLAV</sequence>
<dbReference type="InterPro" id="IPR004509">
    <property type="entry name" value="Competence_ComEA_HhH"/>
</dbReference>
<evidence type="ECO:0000256" key="2">
    <source>
        <dbReference type="SAM" id="Phobius"/>
    </source>
</evidence>
<keyword evidence="2" id="KW-0812">Transmembrane</keyword>
<dbReference type="SUPFAM" id="SSF47781">
    <property type="entry name" value="RuvA domain 2-like"/>
    <property type="match status" value="1"/>
</dbReference>
<dbReference type="NCBIfam" id="TIGR00426">
    <property type="entry name" value="competence protein ComEA helix-hairpin-helix repeat region"/>
    <property type="match status" value="1"/>
</dbReference>
<comment type="caution">
    <text evidence="4">The sequence shown here is derived from an EMBL/GenBank/DDBJ whole genome shotgun (WGS) entry which is preliminary data.</text>
</comment>
<dbReference type="Gene3D" id="1.10.150.280">
    <property type="entry name" value="AF1531-like domain"/>
    <property type="match status" value="1"/>
</dbReference>
<dbReference type="GO" id="GO:0015628">
    <property type="term" value="P:protein secretion by the type II secretion system"/>
    <property type="evidence" value="ECO:0007669"/>
    <property type="project" value="TreeGrafter"/>
</dbReference>
<feature type="domain" description="Helix-hairpin-helix DNA-binding motif class 1" evidence="3">
    <location>
        <begin position="212"/>
        <end position="231"/>
    </location>
</feature>
<name>A0A7X6S311_9LACO</name>
<dbReference type="InterPro" id="IPR003583">
    <property type="entry name" value="Hlx-hairpin-Hlx_DNA-bd_motif"/>
</dbReference>
<dbReference type="InterPro" id="IPR019554">
    <property type="entry name" value="Soluble_ligand-bd"/>
</dbReference>
<dbReference type="InterPro" id="IPR010994">
    <property type="entry name" value="RuvA_2-like"/>
</dbReference>
<dbReference type="PANTHER" id="PTHR21180">
    <property type="entry name" value="ENDONUCLEASE/EXONUCLEASE/PHOSPHATASE FAMILY DOMAIN-CONTAINING PROTEIN 1"/>
    <property type="match status" value="1"/>
</dbReference>
<dbReference type="Pfam" id="PF12836">
    <property type="entry name" value="HHH_3"/>
    <property type="match status" value="1"/>
</dbReference>
<keyword evidence="2" id="KW-0472">Membrane</keyword>
<dbReference type="InterPro" id="IPR051675">
    <property type="entry name" value="Endo/Exo/Phosphatase_dom_1"/>
</dbReference>
<dbReference type="GO" id="GO:0003677">
    <property type="term" value="F:DNA binding"/>
    <property type="evidence" value="ECO:0007669"/>
    <property type="project" value="InterPro"/>
</dbReference>
<feature type="region of interest" description="Disordered" evidence="1">
    <location>
        <begin position="145"/>
        <end position="166"/>
    </location>
</feature>
<evidence type="ECO:0000256" key="1">
    <source>
        <dbReference type="SAM" id="MobiDB-lite"/>
    </source>
</evidence>
<keyword evidence="5" id="KW-1185">Reference proteome</keyword>